<dbReference type="Proteomes" id="UP000507470">
    <property type="component" value="Unassembled WGS sequence"/>
</dbReference>
<gene>
    <name evidence="2" type="ORF">MCOR_697</name>
</gene>
<feature type="signal peptide" evidence="1">
    <location>
        <begin position="1"/>
        <end position="22"/>
    </location>
</feature>
<reference evidence="2 3" key="1">
    <citation type="submission" date="2020-06" db="EMBL/GenBank/DDBJ databases">
        <authorList>
            <person name="Li R."/>
            <person name="Bekaert M."/>
        </authorList>
    </citation>
    <scope>NUCLEOTIDE SEQUENCE [LARGE SCALE GENOMIC DNA]</scope>
    <source>
        <strain evidence="3">wild</strain>
    </source>
</reference>
<name>A0A6J7ZVF7_MYTCO</name>
<evidence type="ECO:0000256" key="1">
    <source>
        <dbReference type="SAM" id="SignalP"/>
    </source>
</evidence>
<evidence type="ECO:0008006" key="4">
    <source>
        <dbReference type="Google" id="ProtNLM"/>
    </source>
</evidence>
<evidence type="ECO:0000313" key="3">
    <source>
        <dbReference type="Proteomes" id="UP000507470"/>
    </source>
</evidence>
<evidence type="ECO:0000313" key="2">
    <source>
        <dbReference type="EMBL" id="CAC5356665.1"/>
    </source>
</evidence>
<keyword evidence="1" id="KW-0732">Signal</keyword>
<dbReference type="EMBL" id="CACVKT020000163">
    <property type="protein sequence ID" value="CAC5356665.1"/>
    <property type="molecule type" value="Genomic_DNA"/>
</dbReference>
<proteinExistence type="predicted"/>
<sequence>MIVTQLLLTIIIGFHVIFLLHGQKLTSEPGSEITASSSKMEVTDSEEAQGIVNRQMCISKTNSADQTTQPGIQTSTTSKILEDTCLSFGGCIPPETLSDLDWYCNCDKACVNYNDCCLQFNLTSPISNHVYQCIKNSTETTSYMGFQAVSKCALGYDNKTVEEKCHQDNLLENGPPVALSKNMVFKNKYCALCNDVNEYIPFDV</sequence>
<dbReference type="OrthoDB" id="6134459at2759"/>
<feature type="chain" id="PRO_5026897876" description="SMB domain-containing protein" evidence="1">
    <location>
        <begin position="23"/>
        <end position="204"/>
    </location>
</feature>
<dbReference type="AlphaFoldDB" id="A0A6J7ZVF7"/>
<accession>A0A6J7ZVF7</accession>
<protein>
    <recommendedName>
        <fullName evidence="4">SMB domain-containing protein</fullName>
    </recommendedName>
</protein>
<keyword evidence="3" id="KW-1185">Reference proteome</keyword>
<organism evidence="2 3">
    <name type="scientific">Mytilus coruscus</name>
    <name type="common">Sea mussel</name>
    <dbReference type="NCBI Taxonomy" id="42192"/>
    <lineage>
        <taxon>Eukaryota</taxon>
        <taxon>Metazoa</taxon>
        <taxon>Spiralia</taxon>
        <taxon>Lophotrochozoa</taxon>
        <taxon>Mollusca</taxon>
        <taxon>Bivalvia</taxon>
        <taxon>Autobranchia</taxon>
        <taxon>Pteriomorphia</taxon>
        <taxon>Mytilida</taxon>
        <taxon>Mytiloidea</taxon>
        <taxon>Mytilidae</taxon>
        <taxon>Mytilinae</taxon>
        <taxon>Mytilus</taxon>
    </lineage>
</organism>